<reference evidence="9 10" key="1">
    <citation type="submission" date="2022-04" db="EMBL/GenBank/DDBJ databases">
        <title>Positive selection, recombination, and allopatry shape intraspecific diversity of widespread and dominant cyanobacteria.</title>
        <authorList>
            <person name="Wei J."/>
            <person name="Shu W."/>
            <person name="Hu C."/>
        </authorList>
    </citation>
    <scope>NUCLEOTIDE SEQUENCE [LARGE SCALE GENOMIC DNA]</scope>
    <source>
        <strain evidence="9 10">AS-A4</strain>
    </source>
</reference>
<keyword evidence="3" id="KW-0663">Pyridoxal phosphate</keyword>
<feature type="compositionally biased region" description="Pro residues" evidence="6">
    <location>
        <begin position="165"/>
        <end position="174"/>
    </location>
</feature>
<evidence type="ECO:0000313" key="10">
    <source>
        <dbReference type="Proteomes" id="UP001476950"/>
    </source>
</evidence>
<feature type="domain" description="Orn/DAP/Arg decarboxylase 2 C-terminal" evidence="7">
    <location>
        <begin position="118"/>
        <end position="397"/>
    </location>
</feature>
<dbReference type="InterPro" id="IPR002986">
    <property type="entry name" value="DAP_deCOOHase_LysA"/>
</dbReference>
<dbReference type="InterPro" id="IPR000183">
    <property type="entry name" value="Orn/DAP/Arg_de-COase"/>
</dbReference>
<dbReference type="PANTHER" id="PTHR43727">
    <property type="entry name" value="DIAMINOPIMELATE DECARBOXYLASE"/>
    <property type="match status" value="1"/>
</dbReference>
<organism evidence="9 10">
    <name type="scientific">Stenomitos frigidus AS-A4</name>
    <dbReference type="NCBI Taxonomy" id="2933935"/>
    <lineage>
        <taxon>Bacteria</taxon>
        <taxon>Bacillati</taxon>
        <taxon>Cyanobacteriota</taxon>
        <taxon>Cyanophyceae</taxon>
        <taxon>Leptolyngbyales</taxon>
        <taxon>Leptolyngbyaceae</taxon>
        <taxon>Stenomitos</taxon>
    </lineage>
</organism>
<sequence>MVATPTPRPPFSLALAETLLDTYGSPLYVYKGDRLRQTIQHITQAISYPQTRFHFASVTNGNIALLQIFREASWGLHANTPGDIYLGLHAGFHPSQILYSGSNLNRPEMEQLFRWGITTLNLDSLAQLQLCCETWQALALERAQEHESAKTAHDSTTLLSLHPSSPSPSPPPLLSSPSPLLGLRLNFPALTGDSRIGVHPDDFPAAVALAHQVGLQIKGLHFYRGTGTNATAAFTEAIDTVLTLASLLPDWSYLDFGGGFGYPYHHGGAAFDWYEFGTALSHRLNQLDRPLDLIIEPGRAAIAGCASLLTRVVSVKWQGEKQILGVDTTVANLSVPSVHGGYRAIVTWQNDPEGKPKQPLYLTDICGNTTYSRDYLGKNCQLPALAIGDVLAVLDVGAYGYAMSSHFLHRPRPAEVLIEGNNHRLIRQREEYSALLSNQVFVSGVL</sequence>
<dbReference type="EMBL" id="JAMPLM010000008">
    <property type="protein sequence ID" value="MEP1059005.1"/>
    <property type="molecule type" value="Genomic_DNA"/>
</dbReference>
<evidence type="ECO:0000256" key="2">
    <source>
        <dbReference type="ARBA" id="ARBA00022793"/>
    </source>
</evidence>
<dbReference type="InterPro" id="IPR022643">
    <property type="entry name" value="De-COase2_C"/>
</dbReference>
<comment type="cofactor">
    <cofactor evidence="1">
        <name>pyridoxal 5'-phosphate</name>
        <dbReference type="ChEBI" id="CHEBI:597326"/>
    </cofactor>
</comment>
<comment type="caution">
    <text evidence="9">The sequence shown here is derived from an EMBL/GenBank/DDBJ whole genome shotgun (WGS) entry which is preliminary data.</text>
</comment>
<evidence type="ECO:0000256" key="1">
    <source>
        <dbReference type="ARBA" id="ARBA00001933"/>
    </source>
</evidence>
<evidence type="ECO:0000256" key="3">
    <source>
        <dbReference type="ARBA" id="ARBA00022898"/>
    </source>
</evidence>
<keyword evidence="4" id="KW-0456">Lyase</keyword>
<feature type="region of interest" description="Disordered" evidence="6">
    <location>
        <begin position="147"/>
        <end position="175"/>
    </location>
</feature>
<evidence type="ECO:0000313" key="9">
    <source>
        <dbReference type="EMBL" id="MEP1059005.1"/>
    </source>
</evidence>
<dbReference type="Gene3D" id="3.20.20.10">
    <property type="entry name" value="Alanine racemase"/>
    <property type="match status" value="1"/>
</dbReference>
<dbReference type="RefSeq" id="WP_190450060.1">
    <property type="nucleotide sequence ID" value="NZ_JAMPLM010000008.1"/>
</dbReference>
<dbReference type="InterPro" id="IPR029066">
    <property type="entry name" value="PLP-binding_barrel"/>
</dbReference>
<dbReference type="Pfam" id="PF00278">
    <property type="entry name" value="Orn_DAP_Arg_deC"/>
    <property type="match status" value="1"/>
</dbReference>
<keyword evidence="2" id="KW-0210">Decarboxylase</keyword>
<dbReference type="InterPro" id="IPR009006">
    <property type="entry name" value="Ala_racemase/Decarboxylase_C"/>
</dbReference>
<dbReference type="SUPFAM" id="SSF50621">
    <property type="entry name" value="Alanine racemase C-terminal domain-like"/>
    <property type="match status" value="1"/>
</dbReference>
<dbReference type="PRINTS" id="PR01179">
    <property type="entry name" value="ODADCRBXLASE"/>
</dbReference>
<protein>
    <submittedName>
        <fullName evidence="9">Decarboxylase</fullName>
    </submittedName>
</protein>
<accession>A0ABV0KIJ4</accession>
<evidence type="ECO:0000259" key="8">
    <source>
        <dbReference type="Pfam" id="PF02784"/>
    </source>
</evidence>
<evidence type="ECO:0000256" key="6">
    <source>
        <dbReference type="SAM" id="MobiDB-lite"/>
    </source>
</evidence>
<dbReference type="Proteomes" id="UP001476950">
    <property type="component" value="Unassembled WGS sequence"/>
</dbReference>
<feature type="domain" description="Orn/DAP/Arg decarboxylase 2 N-terminal" evidence="8">
    <location>
        <begin position="195"/>
        <end position="302"/>
    </location>
</feature>
<dbReference type="Pfam" id="PF02784">
    <property type="entry name" value="Orn_Arg_deC_N"/>
    <property type="match status" value="1"/>
</dbReference>
<dbReference type="SUPFAM" id="SSF51419">
    <property type="entry name" value="PLP-binding barrel"/>
    <property type="match status" value="1"/>
</dbReference>
<evidence type="ECO:0000259" key="7">
    <source>
        <dbReference type="Pfam" id="PF00278"/>
    </source>
</evidence>
<dbReference type="InterPro" id="IPR022644">
    <property type="entry name" value="De-COase2_N"/>
</dbReference>
<dbReference type="PANTHER" id="PTHR43727:SF2">
    <property type="entry name" value="GROUP IV DECARBOXYLASE"/>
    <property type="match status" value="1"/>
</dbReference>
<keyword evidence="10" id="KW-1185">Reference proteome</keyword>
<name>A0ABV0KIJ4_9CYAN</name>
<evidence type="ECO:0000256" key="4">
    <source>
        <dbReference type="ARBA" id="ARBA00023239"/>
    </source>
</evidence>
<proteinExistence type="inferred from homology"/>
<dbReference type="Gene3D" id="2.40.37.10">
    <property type="entry name" value="Lyase, Ornithine Decarboxylase, Chain A, domain 1"/>
    <property type="match status" value="1"/>
</dbReference>
<evidence type="ECO:0000256" key="5">
    <source>
        <dbReference type="RuleBase" id="RU003737"/>
    </source>
</evidence>
<comment type="similarity">
    <text evidence="5">Belongs to the Orn/Lys/Arg decarboxylase class-II family.</text>
</comment>
<dbReference type="PRINTS" id="PR01181">
    <property type="entry name" value="DAPDCRBXLASE"/>
</dbReference>
<gene>
    <name evidence="9" type="ORF">NDI38_11215</name>
</gene>